<organism evidence="1">
    <name type="scientific">Arundo donax</name>
    <name type="common">Giant reed</name>
    <name type="synonym">Donax arundinaceus</name>
    <dbReference type="NCBI Taxonomy" id="35708"/>
    <lineage>
        <taxon>Eukaryota</taxon>
        <taxon>Viridiplantae</taxon>
        <taxon>Streptophyta</taxon>
        <taxon>Embryophyta</taxon>
        <taxon>Tracheophyta</taxon>
        <taxon>Spermatophyta</taxon>
        <taxon>Magnoliopsida</taxon>
        <taxon>Liliopsida</taxon>
        <taxon>Poales</taxon>
        <taxon>Poaceae</taxon>
        <taxon>PACMAD clade</taxon>
        <taxon>Arundinoideae</taxon>
        <taxon>Arundineae</taxon>
        <taxon>Arundo</taxon>
    </lineage>
</organism>
<dbReference type="EMBL" id="GBRH01179538">
    <property type="protein sequence ID" value="JAE18358.1"/>
    <property type="molecule type" value="Transcribed_RNA"/>
</dbReference>
<reference evidence="1" key="1">
    <citation type="submission" date="2014-09" db="EMBL/GenBank/DDBJ databases">
        <authorList>
            <person name="Magalhaes I.L.F."/>
            <person name="Oliveira U."/>
            <person name="Santos F.R."/>
            <person name="Vidigal T.H.D.A."/>
            <person name="Brescovit A.D."/>
            <person name="Santos A.J."/>
        </authorList>
    </citation>
    <scope>NUCLEOTIDE SEQUENCE</scope>
    <source>
        <tissue evidence="1">Shoot tissue taken approximately 20 cm above the soil surface</tissue>
    </source>
</reference>
<evidence type="ECO:0000313" key="1">
    <source>
        <dbReference type="EMBL" id="JAE18358.1"/>
    </source>
</evidence>
<name>A0A0A9GCE0_ARUDO</name>
<proteinExistence type="predicted"/>
<protein>
    <submittedName>
        <fullName evidence="1">Uncharacterized protein</fullName>
    </submittedName>
</protein>
<dbReference type="AlphaFoldDB" id="A0A0A9GCE0"/>
<reference evidence="1" key="2">
    <citation type="journal article" date="2015" name="Data Brief">
        <title>Shoot transcriptome of the giant reed, Arundo donax.</title>
        <authorList>
            <person name="Barrero R.A."/>
            <person name="Guerrero F.D."/>
            <person name="Moolhuijzen P."/>
            <person name="Goolsby J.A."/>
            <person name="Tidwell J."/>
            <person name="Bellgard S.E."/>
            <person name="Bellgard M.I."/>
        </authorList>
    </citation>
    <scope>NUCLEOTIDE SEQUENCE</scope>
    <source>
        <tissue evidence="1">Shoot tissue taken approximately 20 cm above the soil surface</tissue>
    </source>
</reference>
<accession>A0A0A9GCE0</accession>
<sequence>MEHAQQLNSRLLCPWLRGSHHPNRQCQTILSRTVEKGLPNCCPSAQRV</sequence>